<keyword evidence="7" id="KW-0106">Calcium</keyword>
<comment type="pathway">
    <text evidence="3">Amino-acid degradation; L-phenylalanine degradation; acetoacetate and fumarate from L-phenylalanine: step 6/6.</text>
</comment>
<evidence type="ECO:0000256" key="6">
    <source>
        <dbReference type="ARBA" id="ARBA00022801"/>
    </source>
</evidence>
<dbReference type="InterPro" id="IPR015377">
    <property type="entry name" value="Fumarylacetoacetase_N"/>
</dbReference>
<dbReference type="Proteomes" id="UP001185254">
    <property type="component" value="Unassembled WGS sequence"/>
</dbReference>
<evidence type="ECO:0000256" key="4">
    <source>
        <dbReference type="ARBA" id="ARBA00012094"/>
    </source>
</evidence>
<keyword evidence="10" id="KW-0585">Phenylalanine catabolism</keyword>
<dbReference type="PANTHER" id="PTHR43069">
    <property type="entry name" value="FUMARYLACETOACETASE"/>
    <property type="match status" value="1"/>
</dbReference>
<dbReference type="Gene3D" id="2.30.30.230">
    <property type="entry name" value="Fumarylacetoacetase, N-terminal domain"/>
    <property type="match status" value="1"/>
</dbReference>
<keyword evidence="5" id="KW-0479">Metal-binding</keyword>
<dbReference type="InterPro" id="IPR011234">
    <property type="entry name" value="Fumarylacetoacetase-like_C"/>
</dbReference>
<evidence type="ECO:0000256" key="3">
    <source>
        <dbReference type="ARBA" id="ARBA00004782"/>
    </source>
</evidence>
<accession>A0ABU1KYS5</accession>
<dbReference type="Pfam" id="PF01557">
    <property type="entry name" value="FAA_hydrolase"/>
    <property type="match status" value="1"/>
</dbReference>
<keyword evidence="14" id="KW-1185">Reference proteome</keyword>
<keyword evidence="8" id="KW-0460">Magnesium</keyword>
<evidence type="ECO:0000256" key="9">
    <source>
        <dbReference type="ARBA" id="ARBA00022878"/>
    </source>
</evidence>
<dbReference type="GO" id="GO:0004334">
    <property type="term" value="F:fumarylacetoacetase activity"/>
    <property type="evidence" value="ECO:0007669"/>
    <property type="project" value="UniProtKB-EC"/>
</dbReference>
<dbReference type="InterPro" id="IPR036462">
    <property type="entry name" value="Fumarylacetoacetase_N_sf"/>
</dbReference>
<evidence type="ECO:0000313" key="13">
    <source>
        <dbReference type="EMBL" id="MDR6376124.1"/>
    </source>
</evidence>
<name>A0ABU1KYS5_9BURK</name>
<keyword evidence="6 13" id="KW-0378">Hydrolase</keyword>
<dbReference type="RefSeq" id="WP_310066539.1">
    <property type="nucleotide sequence ID" value="NZ_JAVDQN010000002.1"/>
</dbReference>
<evidence type="ECO:0000259" key="11">
    <source>
        <dbReference type="Pfam" id="PF01557"/>
    </source>
</evidence>
<organism evidence="13 14">
    <name type="scientific">Paraburkholderia caledonica</name>
    <dbReference type="NCBI Taxonomy" id="134536"/>
    <lineage>
        <taxon>Bacteria</taxon>
        <taxon>Pseudomonadati</taxon>
        <taxon>Pseudomonadota</taxon>
        <taxon>Betaproteobacteria</taxon>
        <taxon>Burkholderiales</taxon>
        <taxon>Burkholderiaceae</taxon>
        <taxon>Paraburkholderia</taxon>
    </lineage>
</organism>
<evidence type="ECO:0000256" key="5">
    <source>
        <dbReference type="ARBA" id="ARBA00022723"/>
    </source>
</evidence>
<reference evidence="13 14" key="1">
    <citation type="submission" date="2023-07" db="EMBL/GenBank/DDBJ databases">
        <title>Sorghum-associated microbial communities from plants grown in Nebraska, USA.</title>
        <authorList>
            <person name="Schachtman D."/>
        </authorList>
    </citation>
    <scope>NUCLEOTIDE SEQUENCE [LARGE SCALE GENOMIC DNA]</scope>
    <source>
        <strain evidence="13 14">DS1039</strain>
    </source>
</reference>
<proteinExistence type="predicted"/>
<dbReference type="Gene3D" id="3.90.850.10">
    <property type="entry name" value="Fumarylacetoacetase-like, C-terminal domain"/>
    <property type="match status" value="1"/>
</dbReference>
<dbReference type="InterPro" id="IPR036663">
    <property type="entry name" value="Fumarylacetoacetase_C_sf"/>
</dbReference>
<protein>
    <recommendedName>
        <fullName evidence="4">fumarylacetoacetase</fullName>
        <ecNumber evidence="4">3.7.1.2</ecNumber>
    </recommendedName>
</protein>
<evidence type="ECO:0000259" key="12">
    <source>
        <dbReference type="Pfam" id="PF09298"/>
    </source>
</evidence>
<sequence>MLDETHDTRLGSWVRSANGHQHFPIQNLPFGVFSPAEGGGARIGVAIGEEVFDLSDAAKLSLLEGLPADIFQQASLEPLMAAGLTTRRQLRKTLSRVLSQEAYADSGARCLRRSVDCEFVVPTTIPDYTDFYAGVYHALAAGKLFRPNEPLLPNYEHLPVGYHGRSSSVIISTADVHRPTGQMNLDQTVQVTKSRKLDFEVEFAIWIGKANERGNPVAIGKASEAVWGYGLLNDWSARDIQAWEYRPLGPFLGKNFATSVSPWVVTPEALAPFRTASFDKGHAVSAYLSDEHDGSSGGLDVILEVLLSTDASREAGLSRFSLANMSTRYLYWTPAQLVAHHTVGGCPLRVGDLLGTGTISGPSSGEEGSLLEATKNGVKPLVLPNGEWRAFLNDGDEVTIRGICEREGAVTIGFGECTGRICD</sequence>
<keyword evidence="9" id="KW-0828">Tyrosine catabolism</keyword>
<dbReference type="SUPFAM" id="SSF56529">
    <property type="entry name" value="FAH"/>
    <property type="match status" value="1"/>
</dbReference>
<dbReference type="InterPro" id="IPR005959">
    <property type="entry name" value="Fumarylacetoacetase"/>
</dbReference>
<dbReference type="NCBIfam" id="TIGR01266">
    <property type="entry name" value="fum_ac_acetase"/>
    <property type="match status" value="1"/>
</dbReference>
<evidence type="ECO:0000256" key="1">
    <source>
        <dbReference type="ARBA" id="ARBA00001913"/>
    </source>
</evidence>
<dbReference type="PANTHER" id="PTHR43069:SF2">
    <property type="entry name" value="FUMARYLACETOACETASE"/>
    <property type="match status" value="1"/>
</dbReference>
<gene>
    <name evidence="13" type="ORF">J2776_002824</name>
</gene>
<comment type="cofactor">
    <cofactor evidence="2">
        <name>Mg(2+)</name>
        <dbReference type="ChEBI" id="CHEBI:18420"/>
    </cofactor>
</comment>
<evidence type="ECO:0000256" key="10">
    <source>
        <dbReference type="ARBA" id="ARBA00023232"/>
    </source>
</evidence>
<evidence type="ECO:0000256" key="7">
    <source>
        <dbReference type="ARBA" id="ARBA00022837"/>
    </source>
</evidence>
<dbReference type="SUPFAM" id="SSF63433">
    <property type="entry name" value="Fumarylacetoacetate hydrolase, FAH, N-terminal domain"/>
    <property type="match status" value="1"/>
</dbReference>
<comment type="cofactor">
    <cofactor evidence="1">
        <name>Ca(2+)</name>
        <dbReference type="ChEBI" id="CHEBI:29108"/>
    </cofactor>
</comment>
<evidence type="ECO:0000256" key="8">
    <source>
        <dbReference type="ARBA" id="ARBA00022842"/>
    </source>
</evidence>
<comment type="caution">
    <text evidence="13">The sequence shown here is derived from an EMBL/GenBank/DDBJ whole genome shotgun (WGS) entry which is preliminary data.</text>
</comment>
<dbReference type="EMBL" id="JAVDQN010000002">
    <property type="protein sequence ID" value="MDR6376124.1"/>
    <property type="molecule type" value="Genomic_DNA"/>
</dbReference>
<dbReference type="Pfam" id="PF09298">
    <property type="entry name" value="FAA_hydrolase_N"/>
    <property type="match status" value="1"/>
</dbReference>
<dbReference type="EC" id="3.7.1.2" evidence="4"/>
<feature type="domain" description="Fumarylacetoacetase N-terminal" evidence="12">
    <location>
        <begin position="26"/>
        <end position="105"/>
    </location>
</feature>
<feature type="domain" description="Fumarylacetoacetase-like C-terminal" evidence="11">
    <location>
        <begin position="155"/>
        <end position="420"/>
    </location>
</feature>
<evidence type="ECO:0000313" key="14">
    <source>
        <dbReference type="Proteomes" id="UP001185254"/>
    </source>
</evidence>
<evidence type="ECO:0000256" key="2">
    <source>
        <dbReference type="ARBA" id="ARBA00001946"/>
    </source>
</evidence>